<dbReference type="EMBL" id="CCSD01000112">
    <property type="protein sequence ID" value="CDZ92660.1"/>
    <property type="molecule type" value="Genomic_DNA"/>
</dbReference>
<organism evidence="2 3">
    <name type="scientific">Rhodococcus ruber</name>
    <dbReference type="NCBI Taxonomy" id="1830"/>
    <lineage>
        <taxon>Bacteria</taxon>
        <taxon>Bacillati</taxon>
        <taxon>Actinomycetota</taxon>
        <taxon>Actinomycetes</taxon>
        <taxon>Mycobacteriales</taxon>
        <taxon>Nocardiaceae</taxon>
        <taxon>Rhodococcus</taxon>
    </lineage>
</organism>
<feature type="compositionally biased region" description="Basic and acidic residues" evidence="1">
    <location>
        <begin position="17"/>
        <end position="27"/>
    </location>
</feature>
<feature type="region of interest" description="Disordered" evidence="1">
    <location>
        <begin position="1"/>
        <end position="30"/>
    </location>
</feature>
<name>A0A098BWR4_9NOCA</name>
<sequence length="349" mass="36130">MTSSSGVIRFLPSGPGETRRVGARDPARAASLDEVPHVRRRLGQRHLLARGRSLVPGAVPRHPLGSLPQRQLLVAEGGVQVVEASFVVLDKSAGAGREVVDRLPVRGQGAPRRERADGAQRVDELAEGVAFGKREVEVAHVRGRGGEDVVAAEEDVVLLEVEAGVAGRVPGGEHRAQGAAGERDPLVGGELAVGVDVGLAGRAFPARPLEIGDDLLVRGAGAAPLLGLPLGVAVVGGHEGELAEVVLVHADPAARRLPDPAGQADVVGVEVRDDHSLDVRDGGTDGSETVLQRGPGCVVVPADVDEDQSARRLHRVHLGVADRQVADRHGDAEDAVADVAGVVHGSSRH</sequence>
<reference evidence="2 3" key="1">
    <citation type="journal article" date="2014" name="Genome Announc.">
        <title>Draft Genome Sequence of Propane- and Butane-Oxidizing Actinobacterium Rhodococcus ruber IEGM 231.</title>
        <authorList>
            <person name="Ivshina I.B."/>
            <person name="Kuyukina M.S."/>
            <person name="Krivoruchko A.V."/>
            <person name="Barbe V."/>
            <person name="Fischer C."/>
        </authorList>
    </citation>
    <scope>NUCLEOTIDE SEQUENCE [LARGE SCALE GENOMIC DNA]</scope>
</reference>
<evidence type="ECO:0000256" key="1">
    <source>
        <dbReference type="SAM" id="MobiDB-lite"/>
    </source>
</evidence>
<evidence type="ECO:0000313" key="3">
    <source>
        <dbReference type="Proteomes" id="UP000042997"/>
    </source>
</evidence>
<protein>
    <submittedName>
        <fullName evidence="2">Uncharacterized protein</fullName>
    </submittedName>
</protein>
<accession>A0A098BWR4</accession>
<dbReference type="AlphaFoldDB" id="A0A098BWR4"/>
<dbReference type="Proteomes" id="UP000042997">
    <property type="component" value="Unassembled WGS sequence"/>
</dbReference>
<proteinExistence type="predicted"/>
<gene>
    <name evidence="2" type="ORF">RHRU231_960189</name>
</gene>
<evidence type="ECO:0000313" key="2">
    <source>
        <dbReference type="EMBL" id="CDZ92660.1"/>
    </source>
</evidence>